<gene>
    <name evidence="10" type="ORF">A8990_14311</name>
</gene>
<dbReference type="OrthoDB" id="358716at2"/>
<dbReference type="GO" id="GO:0007165">
    <property type="term" value="P:signal transduction"/>
    <property type="evidence" value="ECO:0007669"/>
    <property type="project" value="UniProtKB-KW"/>
</dbReference>
<protein>
    <submittedName>
        <fullName evidence="10">Methyl-accepting chemotaxis protein</fullName>
    </submittedName>
</protein>
<accession>A0A3D9QVQ3</accession>
<feature type="transmembrane region" description="Helical" evidence="7">
    <location>
        <begin position="21"/>
        <end position="42"/>
    </location>
</feature>
<keyword evidence="7" id="KW-0812">Transmembrane</keyword>
<evidence type="ECO:0000256" key="3">
    <source>
        <dbReference type="ARBA" id="ARBA00023136"/>
    </source>
</evidence>
<comment type="similarity">
    <text evidence="5">Belongs to the methyl-accepting chemotaxis (MCP) protein family.</text>
</comment>
<dbReference type="EMBL" id="QTTN01000043">
    <property type="protein sequence ID" value="REE67306.1"/>
    <property type="molecule type" value="Genomic_DNA"/>
</dbReference>
<dbReference type="GO" id="GO:0005886">
    <property type="term" value="C:plasma membrane"/>
    <property type="evidence" value="ECO:0007669"/>
    <property type="project" value="UniProtKB-SubCell"/>
</dbReference>
<comment type="subcellular location">
    <subcellularLocation>
        <location evidence="1">Cell membrane</location>
    </subcellularLocation>
</comment>
<dbReference type="CDD" id="cd06225">
    <property type="entry name" value="HAMP"/>
    <property type="match status" value="1"/>
</dbReference>
<organism evidence="10 11">
    <name type="scientific">Paenibacillus taihuensis</name>
    <dbReference type="NCBI Taxonomy" id="1156355"/>
    <lineage>
        <taxon>Bacteria</taxon>
        <taxon>Bacillati</taxon>
        <taxon>Bacillota</taxon>
        <taxon>Bacilli</taxon>
        <taxon>Bacillales</taxon>
        <taxon>Paenibacillaceae</taxon>
        <taxon>Paenibacillus</taxon>
    </lineage>
</organism>
<dbReference type="InterPro" id="IPR003660">
    <property type="entry name" value="HAMP_dom"/>
</dbReference>
<dbReference type="InterPro" id="IPR004089">
    <property type="entry name" value="MCPsignal_dom"/>
</dbReference>
<dbReference type="SMART" id="SM00283">
    <property type="entry name" value="MA"/>
    <property type="match status" value="1"/>
</dbReference>
<keyword evidence="11" id="KW-1185">Reference proteome</keyword>
<evidence type="ECO:0000256" key="7">
    <source>
        <dbReference type="SAM" id="Phobius"/>
    </source>
</evidence>
<dbReference type="PANTHER" id="PTHR32089:SF112">
    <property type="entry name" value="LYSOZYME-LIKE PROTEIN-RELATED"/>
    <property type="match status" value="1"/>
</dbReference>
<evidence type="ECO:0000313" key="10">
    <source>
        <dbReference type="EMBL" id="REE67306.1"/>
    </source>
</evidence>
<evidence type="ECO:0000256" key="6">
    <source>
        <dbReference type="PROSITE-ProRule" id="PRU00284"/>
    </source>
</evidence>
<dbReference type="Pfam" id="PF12729">
    <property type="entry name" value="4HB_MCP_1"/>
    <property type="match status" value="1"/>
</dbReference>
<evidence type="ECO:0000256" key="4">
    <source>
        <dbReference type="ARBA" id="ARBA00023224"/>
    </source>
</evidence>
<name>A0A3D9QVQ3_9BACL</name>
<dbReference type="CDD" id="cd11386">
    <property type="entry name" value="MCP_signal"/>
    <property type="match status" value="1"/>
</dbReference>
<proteinExistence type="inferred from homology"/>
<dbReference type="InterPro" id="IPR024478">
    <property type="entry name" value="HlyB_4HB_MCP"/>
</dbReference>
<reference evidence="10 11" key="1">
    <citation type="submission" date="2018-08" db="EMBL/GenBank/DDBJ databases">
        <title>Genomic Encyclopedia of Type Strains, Phase III (KMG-III): the genomes of soil and plant-associated and newly described type strains.</title>
        <authorList>
            <person name="Whitman W."/>
        </authorList>
    </citation>
    <scope>NUCLEOTIDE SEQUENCE [LARGE SCALE GENOMIC DNA]</scope>
    <source>
        <strain evidence="10 11">CGMCC 1.10966</strain>
    </source>
</reference>
<dbReference type="PANTHER" id="PTHR32089">
    <property type="entry name" value="METHYL-ACCEPTING CHEMOTAXIS PROTEIN MCPB"/>
    <property type="match status" value="1"/>
</dbReference>
<dbReference type="Pfam" id="PF00015">
    <property type="entry name" value="MCPsignal"/>
    <property type="match status" value="1"/>
</dbReference>
<dbReference type="SUPFAM" id="SSF58104">
    <property type="entry name" value="Methyl-accepting chemotaxis protein (MCP) signaling domain"/>
    <property type="match status" value="1"/>
</dbReference>
<keyword evidence="2" id="KW-1003">Cell membrane</keyword>
<evidence type="ECO:0000313" key="11">
    <source>
        <dbReference type="Proteomes" id="UP000256304"/>
    </source>
</evidence>
<keyword evidence="7" id="KW-1133">Transmembrane helix</keyword>
<dbReference type="PROSITE" id="PS50885">
    <property type="entry name" value="HAMP"/>
    <property type="match status" value="1"/>
</dbReference>
<feature type="domain" description="Methyl-accepting transducer" evidence="8">
    <location>
        <begin position="292"/>
        <end position="528"/>
    </location>
</feature>
<feature type="domain" description="HAMP" evidence="9">
    <location>
        <begin position="220"/>
        <end position="273"/>
    </location>
</feature>
<evidence type="ECO:0000259" key="9">
    <source>
        <dbReference type="PROSITE" id="PS50885"/>
    </source>
</evidence>
<comment type="caution">
    <text evidence="10">The sequence shown here is derived from an EMBL/GenBank/DDBJ whole genome shotgun (WGS) entry which is preliminary data.</text>
</comment>
<sequence length="579" mass="62932">MEAIRKALSVFEIRNYTILRRLNIGFITVLVLMSMVLVTGIWKMHEMERQNVKVRTNWLPELEQLGQIKSGLYEMQLDIMKFHMEKDESKKVESVKSIQSQIKTLASVQRSLQENAPNRDVQSLLVILQQEYQAYADITANFLKKGPDAASTNTEMFNKLTQEFYRSVGQLAKVISYSLQAASSDSASAKQSYHSGLVVMLAIGLLAIAIGLIIAYLIAISIVRPMRMIVSRTQLIAEGDFSGEPLQCDDRGEFALLTRVFNQMNSTLSELFTHFRGNTQQVASSSLTLSGKISHTGQLTEQAAVRMQDVVSNSERQVVSLGECGATISEMSEGMQLIADSVEKAANSSASASELTAEGSLKIQEAIRQMNAIQEKVQMLSISVGALGTKTDEIGTIIQTITEISSQTNLLALNAAIEAARAGEQGRGFAVVAGEVRKLAEQSASSARQIADIVGSIRHEALETEQAMAASSQEVASGVTVIQEAEGAFGKIQSAIGVVAGQTQEISAAVEEVTAGSEQIVVAITDLKHFSETSFELTVGAFSDSEEQLSSMDEIQYAIGQLSDMAESMRANLDKFRVR</sequence>
<dbReference type="Gene3D" id="1.10.287.950">
    <property type="entry name" value="Methyl-accepting chemotaxis protein"/>
    <property type="match status" value="1"/>
</dbReference>
<dbReference type="Pfam" id="PF00672">
    <property type="entry name" value="HAMP"/>
    <property type="match status" value="1"/>
</dbReference>
<evidence type="ECO:0000256" key="1">
    <source>
        <dbReference type="ARBA" id="ARBA00004236"/>
    </source>
</evidence>
<evidence type="ECO:0000256" key="2">
    <source>
        <dbReference type="ARBA" id="ARBA00022475"/>
    </source>
</evidence>
<keyword evidence="3 7" id="KW-0472">Membrane</keyword>
<dbReference type="SMART" id="SM00304">
    <property type="entry name" value="HAMP"/>
    <property type="match status" value="1"/>
</dbReference>
<dbReference type="PROSITE" id="PS50111">
    <property type="entry name" value="CHEMOTAXIS_TRANSDUC_2"/>
    <property type="match status" value="1"/>
</dbReference>
<evidence type="ECO:0000259" key="8">
    <source>
        <dbReference type="PROSITE" id="PS50111"/>
    </source>
</evidence>
<feature type="transmembrane region" description="Helical" evidence="7">
    <location>
        <begin position="197"/>
        <end position="223"/>
    </location>
</feature>
<dbReference type="RefSeq" id="WP_147306870.1">
    <property type="nucleotide sequence ID" value="NZ_QTTN01000043.1"/>
</dbReference>
<dbReference type="Proteomes" id="UP000256304">
    <property type="component" value="Unassembled WGS sequence"/>
</dbReference>
<evidence type="ECO:0000256" key="5">
    <source>
        <dbReference type="ARBA" id="ARBA00029447"/>
    </source>
</evidence>
<dbReference type="AlphaFoldDB" id="A0A3D9QVQ3"/>
<keyword evidence="4 6" id="KW-0807">Transducer</keyword>